<reference evidence="3 4" key="1">
    <citation type="submission" date="2022-06" db="EMBL/GenBank/DDBJ databases">
        <authorList>
            <person name="Liu G."/>
        </authorList>
    </citation>
    <scope>NUCLEOTIDE SEQUENCE [LARGE SCALE GENOMIC DNA]</scope>
    <source>
        <strain evidence="3 4">E4</strain>
        <plasmid evidence="3 4">plas2</plasmid>
    </source>
</reference>
<evidence type="ECO:0000313" key="4">
    <source>
        <dbReference type="Proteomes" id="UP001056619"/>
    </source>
</evidence>
<feature type="compositionally biased region" description="Polar residues" evidence="1">
    <location>
        <begin position="27"/>
        <end position="37"/>
    </location>
</feature>
<feature type="signal peptide" evidence="2">
    <location>
        <begin position="1"/>
        <end position="22"/>
    </location>
</feature>
<evidence type="ECO:0008006" key="5">
    <source>
        <dbReference type="Google" id="ProtNLM"/>
    </source>
</evidence>
<dbReference type="RefSeq" id="WP_301643328.1">
    <property type="nucleotide sequence ID" value="NZ_CP098496.1"/>
</dbReference>
<dbReference type="EMBL" id="CP098496">
    <property type="protein sequence ID" value="USA63256.1"/>
    <property type="molecule type" value="Genomic_DNA"/>
</dbReference>
<organism evidence="3 4">
    <name type="scientific">Qipengyuania citrea</name>
    <dbReference type="NCBI Taxonomy" id="225971"/>
    <lineage>
        <taxon>Bacteria</taxon>
        <taxon>Pseudomonadati</taxon>
        <taxon>Pseudomonadota</taxon>
        <taxon>Alphaproteobacteria</taxon>
        <taxon>Sphingomonadales</taxon>
        <taxon>Erythrobacteraceae</taxon>
        <taxon>Qipengyuania</taxon>
    </lineage>
</organism>
<name>A0ABY4UBQ6_9SPHN</name>
<sequence>MSKNIFRMAAAVTALATTAALGACSPADTSDTSTAVQTVPGDESGKTENSADVAREMHNQMNRDSEMHDAMKDGTMPDDQMGPMGPGMQGNGMGKAPAADAPKDKADPMHPMSDM</sequence>
<dbReference type="Proteomes" id="UP001056619">
    <property type="component" value="Plasmid plas2"/>
</dbReference>
<feature type="chain" id="PRO_5045228500" description="Pentapeptide MXKDX repeat protein" evidence="2">
    <location>
        <begin position="23"/>
        <end position="115"/>
    </location>
</feature>
<evidence type="ECO:0000256" key="1">
    <source>
        <dbReference type="SAM" id="MobiDB-lite"/>
    </source>
</evidence>
<protein>
    <recommendedName>
        <fullName evidence="5">Pentapeptide MXKDX repeat protein</fullName>
    </recommendedName>
</protein>
<feature type="region of interest" description="Disordered" evidence="1">
    <location>
        <begin position="24"/>
        <end position="115"/>
    </location>
</feature>
<evidence type="ECO:0000256" key="2">
    <source>
        <dbReference type="SAM" id="SignalP"/>
    </source>
</evidence>
<evidence type="ECO:0000313" key="3">
    <source>
        <dbReference type="EMBL" id="USA63256.1"/>
    </source>
</evidence>
<geneLocation type="plasmid" evidence="3 4">
    <name>plas2</name>
</geneLocation>
<feature type="compositionally biased region" description="Low complexity" evidence="1">
    <location>
        <begin position="73"/>
        <end position="83"/>
    </location>
</feature>
<keyword evidence="2" id="KW-0732">Signal</keyword>
<feature type="compositionally biased region" description="Gly residues" evidence="1">
    <location>
        <begin position="84"/>
        <end position="93"/>
    </location>
</feature>
<keyword evidence="4" id="KW-1185">Reference proteome</keyword>
<accession>A0ABY4UBQ6</accession>
<gene>
    <name evidence="3" type="ORF">NCF85_16870</name>
</gene>
<feature type="compositionally biased region" description="Basic and acidic residues" evidence="1">
    <location>
        <begin position="53"/>
        <end position="72"/>
    </location>
</feature>
<dbReference type="PROSITE" id="PS51257">
    <property type="entry name" value="PROKAR_LIPOPROTEIN"/>
    <property type="match status" value="1"/>
</dbReference>
<proteinExistence type="predicted"/>
<keyword evidence="3" id="KW-0614">Plasmid</keyword>